<proteinExistence type="predicted"/>
<dbReference type="EMBL" id="RXOE01000008">
    <property type="protein sequence ID" value="RTQ31923.1"/>
    <property type="molecule type" value="Genomic_DNA"/>
</dbReference>
<keyword evidence="1" id="KW-0813">Transport</keyword>
<dbReference type="SMART" id="SM00382">
    <property type="entry name" value="AAA"/>
    <property type="match status" value="1"/>
</dbReference>
<evidence type="ECO:0000256" key="1">
    <source>
        <dbReference type="ARBA" id="ARBA00022448"/>
    </source>
</evidence>
<feature type="domain" description="ABC transporter" evidence="7">
    <location>
        <begin position="3"/>
        <end position="243"/>
    </location>
</feature>
<dbReference type="AlphaFoldDB" id="A0A3S0GU89"/>
<evidence type="ECO:0000259" key="7">
    <source>
        <dbReference type="PROSITE" id="PS50893"/>
    </source>
</evidence>
<dbReference type="PANTHER" id="PTHR42794">
    <property type="entry name" value="HEMIN IMPORT ATP-BINDING PROTEIN HMUV"/>
    <property type="match status" value="1"/>
</dbReference>
<keyword evidence="4 8" id="KW-0067">ATP-binding</keyword>
<reference evidence="8 9" key="1">
    <citation type="submission" date="2018-12" db="EMBL/GenBank/DDBJ databases">
        <title>The genome of Variovorax gossypii DSM 100435.</title>
        <authorList>
            <person name="Gao J."/>
            <person name="Sun J."/>
        </authorList>
    </citation>
    <scope>NUCLEOTIDE SEQUENCE [LARGE SCALE GENOMIC DNA]</scope>
    <source>
        <strain evidence="8 9">DSM 100435</strain>
    </source>
</reference>
<sequence>MALCCSDVEVQVGGKTLLAGASVHLAPGRVTAILGPNGAGKSTLLSVLAGQRAPTRGSVSLDGRPLAEHGMPELALRRALMPQESAVAFDFTAQEIVALGRYPHRRAPGLDEDAIVDEAMSLTDVSALAPRILNTLSGGEKARAHMARALAQLWHPRHDGASRWLLLDEPTAALDLAHQHSAMRLLRDWAARGVGVVAVLHDLNLARRYADEVVVLGGASGGLVQGAAAEVLQPGLIEAVWGTPCQPVTSTDGTVQYLFG</sequence>
<dbReference type="SUPFAM" id="SSF52540">
    <property type="entry name" value="P-loop containing nucleoside triphosphate hydrolases"/>
    <property type="match status" value="1"/>
</dbReference>
<keyword evidence="3" id="KW-0547">Nucleotide-binding</keyword>
<dbReference type="RefSeq" id="WP_093304176.1">
    <property type="nucleotide sequence ID" value="NZ_RXOE01000008.1"/>
</dbReference>
<evidence type="ECO:0000256" key="6">
    <source>
        <dbReference type="ARBA" id="ARBA00037066"/>
    </source>
</evidence>
<keyword evidence="9" id="KW-1185">Reference proteome</keyword>
<dbReference type="NCBIfam" id="NF010068">
    <property type="entry name" value="PRK13548.1"/>
    <property type="match status" value="1"/>
</dbReference>
<evidence type="ECO:0000313" key="9">
    <source>
        <dbReference type="Proteomes" id="UP000267418"/>
    </source>
</evidence>
<evidence type="ECO:0000256" key="4">
    <source>
        <dbReference type="ARBA" id="ARBA00022840"/>
    </source>
</evidence>
<dbReference type="PROSITE" id="PS50893">
    <property type="entry name" value="ABC_TRANSPORTER_2"/>
    <property type="match status" value="1"/>
</dbReference>
<keyword evidence="2" id="KW-1003">Cell membrane</keyword>
<dbReference type="CDD" id="cd03214">
    <property type="entry name" value="ABC_Iron-Siderophores_B12_Hemin"/>
    <property type="match status" value="1"/>
</dbReference>
<dbReference type="InterPro" id="IPR003593">
    <property type="entry name" value="AAA+_ATPase"/>
</dbReference>
<dbReference type="InterPro" id="IPR003439">
    <property type="entry name" value="ABC_transporter-like_ATP-bd"/>
</dbReference>
<protein>
    <submittedName>
        <fullName evidence="8">Heme ABC transporter ATP-binding protein</fullName>
    </submittedName>
</protein>
<dbReference type="OrthoDB" id="5296765at2"/>
<organism evidence="8 9">
    <name type="scientific">Variovorax gossypii</name>
    <dbReference type="NCBI Taxonomy" id="1679495"/>
    <lineage>
        <taxon>Bacteria</taxon>
        <taxon>Pseudomonadati</taxon>
        <taxon>Pseudomonadota</taxon>
        <taxon>Betaproteobacteria</taxon>
        <taxon>Burkholderiales</taxon>
        <taxon>Comamonadaceae</taxon>
        <taxon>Variovorax</taxon>
    </lineage>
</organism>
<comment type="caution">
    <text evidence="8">The sequence shown here is derived from an EMBL/GenBank/DDBJ whole genome shotgun (WGS) entry which is preliminary data.</text>
</comment>
<dbReference type="GO" id="GO:0005524">
    <property type="term" value="F:ATP binding"/>
    <property type="evidence" value="ECO:0007669"/>
    <property type="project" value="UniProtKB-KW"/>
</dbReference>
<accession>A0A3S0GU89</accession>
<dbReference type="InterPro" id="IPR027417">
    <property type="entry name" value="P-loop_NTPase"/>
</dbReference>
<keyword evidence="5" id="KW-1278">Translocase</keyword>
<keyword evidence="2" id="KW-0472">Membrane</keyword>
<dbReference type="PANTHER" id="PTHR42794:SF1">
    <property type="entry name" value="HEMIN IMPORT ATP-BINDING PROTEIN HMUV"/>
    <property type="match status" value="1"/>
</dbReference>
<comment type="function">
    <text evidence="6">Part of the ABC transporter complex HmuTUV involved in hemin import. Responsible for energy coupling to the transport system.</text>
</comment>
<dbReference type="Proteomes" id="UP000267418">
    <property type="component" value="Unassembled WGS sequence"/>
</dbReference>
<dbReference type="Pfam" id="PF00005">
    <property type="entry name" value="ABC_tran"/>
    <property type="match status" value="1"/>
</dbReference>
<evidence type="ECO:0000313" key="8">
    <source>
        <dbReference type="EMBL" id="RTQ31923.1"/>
    </source>
</evidence>
<gene>
    <name evidence="8" type="ORF">EJP69_24325</name>
</gene>
<dbReference type="Gene3D" id="3.40.50.300">
    <property type="entry name" value="P-loop containing nucleotide triphosphate hydrolases"/>
    <property type="match status" value="1"/>
</dbReference>
<evidence type="ECO:0000256" key="3">
    <source>
        <dbReference type="ARBA" id="ARBA00022741"/>
    </source>
</evidence>
<evidence type="ECO:0000256" key="2">
    <source>
        <dbReference type="ARBA" id="ARBA00022475"/>
    </source>
</evidence>
<name>A0A3S0GU89_9BURK</name>
<evidence type="ECO:0000256" key="5">
    <source>
        <dbReference type="ARBA" id="ARBA00022967"/>
    </source>
</evidence>
<dbReference type="GO" id="GO:0016887">
    <property type="term" value="F:ATP hydrolysis activity"/>
    <property type="evidence" value="ECO:0007669"/>
    <property type="project" value="InterPro"/>
</dbReference>